<dbReference type="GO" id="GO:0008483">
    <property type="term" value="F:transaminase activity"/>
    <property type="evidence" value="ECO:0007669"/>
    <property type="project" value="UniProtKB-KW"/>
</dbReference>
<evidence type="ECO:0000256" key="3">
    <source>
        <dbReference type="ARBA" id="ARBA00050776"/>
    </source>
</evidence>
<gene>
    <name evidence="5" type="ORF">JYT19_00725</name>
</gene>
<dbReference type="Gene3D" id="3.40.640.10">
    <property type="entry name" value="Type I PLP-dependent aspartate aminotransferase-like (Major domain)"/>
    <property type="match status" value="1"/>
</dbReference>
<dbReference type="InterPro" id="IPR015422">
    <property type="entry name" value="PyrdxlP-dep_Trfase_small"/>
</dbReference>
<dbReference type="SUPFAM" id="SSF53383">
    <property type="entry name" value="PLP-dependent transferases"/>
    <property type="match status" value="1"/>
</dbReference>
<comment type="similarity">
    <text evidence="2">Belongs to the class-V pyridoxal-phosphate-dependent aminotransferase family. NifS/IscS subfamily.</text>
</comment>
<comment type="cofactor">
    <cofactor evidence="1">
        <name>pyridoxal 5'-phosphate</name>
        <dbReference type="ChEBI" id="CHEBI:597326"/>
    </cofactor>
</comment>
<comment type="caution">
    <text evidence="5">The sequence shown here is derived from an EMBL/GenBank/DDBJ whole genome shotgun (WGS) entry which is preliminary data.</text>
</comment>
<keyword evidence="5" id="KW-0032">Aminotransferase</keyword>
<feature type="domain" description="Aminotransferase class V" evidence="4">
    <location>
        <begin position="3"/>
        <end position="242"/>
    </location>
</feature>
<reference evidence="5" key="1">
    <citation type="submission" date="2021-02" db="EMBL/GenBank/DDBJ databases">
        <title>Activity-based single-cell genomes from oceanic crustal fluid captures similar information to metagenomic and metatranscriptomic surveys with orders of magnitude less sampling.</title>
        <authorList>
            <person name="D'Angelo T.S."/>
            <person name="Orcutt B.N."/>
        </authorList>
    </citation>
    <scope>NUCLEOTIDE SEQUENCE [LARGE SCALE GENOMIC DNA]</scope>
    <source>
        <strain evidence="5">AH-315-E05</strain>
    </source>
</reference>
<dbReference type="Pfam" id="PF00266">
    <property type="entry name" value="Aminotran_5"/>
    <property type="match status" value="1"/>
</dbReference>
<dbReference type="PANTHER" id="PTHR11601">
    <property type="entry name" value="CYSTEINE DESULFURYLASE FAMILY MEMBER"/>
    <property type="match status" value="1"/>
</dbReference>
<evidence type="ECO:0000256" key="2">
    <source>
        <dbReference type="ARBA" id="ARBA00006490"/>
    </source>
</evidence>
<dbReference type="PANTHER" id="PTHR11601:SF34">
    <property type="entry name" value="CYSTEINE DESULFURASE"/>
    <property type="match status" value="1"/>
</dbReference>
<dbReference type="InterPro" id="IPR000192">
    <property type="entry name" value="Aminotrans_V_dom"/>
</dbReference>
<keyword evidence="6" id="KW-1185">Reference proteome</keyword>
<evidence type="ECO:0000313" key="6">
    <source>
        <dbReference type="Proteomes" id="UP000765003"/>
    </source>
</evidence>
<evidence type="ECO:0000259" key="4">
    <source>
        <dbReference type="Pfam" id="PF00266"/>
    </source>
</evidence>
<proteinExistence type="inferred from homology"/>
<evidence type="ECO:0000313" key="5">
    <source>
        <dbReference type="EMBL" id="MBN4077414.1"/>
    </source>
</evidence>
<organism evidence="5 6">
    <name type="scientific">Sulfobacillus acidophilus</name>
    <dbReference type="NCBI Taxonomy" id="53633"/>
    <lineage>
        <taxon>Bacteria</taxon>
        <taxon>Bacillati</taxon>
        <taxon>Bacillota</taxon>
        <taxon>Clostridia</taxon>
        <taxon>Eubacteriales</taxon>
        <taxon>Clostridiales Family XVII. Incertae Sedis</taxon>
        <taxon>Sulfobacillus</taxon>
    </lineage>
</organism>
<dbReference type="EMBL" id="JAFITA010000007">
    <property type="protein sequence ID" value="MBN4077414.1"/>
    <property type="molecule type" value="Genomic_DNA"/>
</dbReference>
<dbReference type="Proteomes" id="UP000765003">
    <property type="component" value="Unassembled WGS sequence"/>
</dbReference>
<evidence type="ECO:0000256" key="1">
    <source>
        <dbReference type="ARBA" id="ARBA00001933"/>
    </source>
</evidence>
<dbReference type="InterPro" id="IPR015424">
    <property type="entry name" value="PyrdxlP-dep_Trfase"/>
</dbReference>
<keyword evidence="5" id="KW-0808">Transferase</keyword>
<sequence>LFVLKVNKNGELDLNVKEIKNADVIMATAAHNESGIIIDWQKIIDQAPSDAILMADAAQTVARVEPLPKRVDIIVCSAHKMGAFAGAGAVLLRNNGKKLAAPWMGGGQEGGLRPGSEAVAIIAAMGACANNIDSTRKKHKELLVIRNKIEKKLLKAWPSAQIIGQNSPRLANTFAITLNNVDGEALRIATHSNGLCVGFGSACSAMAPEPSTALLALGLNTKQARSTLRISLPPAISDSDVDFAINKLIEVVSGLSGV</sequence>
<comment type="catalytic activity">
    <reaction evidence="3">
        <text>(sulfur carrier)-H + L-cysteine = (sulfur carrier)-SH + L-alanine</text>
        <dbReference type="Rhea" id="RHEA:43892"/>
        <dbReference type="Rhea" id="RHEA-COMP:14737"/>
        <dbReference type="Rhea" id="RHEA-COMP:14739"/>
        <dbReference type="ChEBI" id="CHEBI:29917"/>
        <dbReference type="ChEBI" id="CHEBI:35235"/>
        <dbReference type="ChEBI" id="CHEBI:57972"/>
        <dbReference type="ChEBI" id="CHEBI:64428"/>
        <dbReference type="EC" id="2.8.1.7"/>
    </reaction>
</comment>
<feature type="non-terminal residue" evidence="5">
    <location>
        <position position="1"/>
    </location>
</feature>
<protein>
    <submittedName>
        <fullName evidence="5">Aminotransferase class V-fold PLP-dependent enzyme</fullName>
    </submittedName>
</protein>
<name>A0ABS3AWT3_9FIRM</name>
<dbReference type="Gene3D" id="3.90.1150.10">
    <property type="entry name" value="Aspartate Aminotransferase, domain 1"/>
    <property type="match status" value="1"/>
</dbReference>
<dbReference type="InterPro" id="IPR015421">
    <property type="entry name" value="PyrdxlP-dep_Trfase_major"/>
</dbReference>
<accession>A0ABS3AWT3</accession>